<accession>A0ACB5STJ5</accession>
<protein>
    <submittedName>
        <fullName evidence="1">Unnamed protein product</fullName>
    </submittedName>
</protein>
<keyword evidence="2" id="KW-1185">Reference proteome</keyword>
<name>A0ACB5STJ5_AMBMO</name>
<proteinExistence type="predicted"/>
<dbReference type="Proteomes" id="UP001165064">
    <property type="component" value="Unassembled WGS sequence"/>
</dbReference>
<organism evidence="1 2">
    <name type="scientific">Ambrosiozyma monospora</name>
    <name type="common">Yeast</name>
    <name type="synonym">Endomycopsis monosporus</name>
    <dbReference type="NCBI Taxonomy" id="43982"/>
    <lineage>
        <taxon>Eukaryota</taxon>
        <taxon>Fungi</taxon>
        <taxon>Dikarya</taxon>
        <taxon>Ascomycota</taxon>
        <taxon>Saccharomycotina</taxon>
        <taxon>Pichiomycetes</taxon>
        <taxon>Pichiales</taxon>
        <taxon>Pichiaceae</taxon>
        <taxon>Ambrosiozyma</taxon>
    </lineage>
</organism>
<dbReference type="EMBL" id="BSXS01000343">
    <property type="protein sequence ID" value="GME72097.1"/>
    <property type="molecule type" value="Genomic_DNA"/>
</dbReference>
<sequence length="634" mass="70085">MGEINVKVGIDVSVENYDGLSFFWNGLLTYLNVTTVLSNTGTLSDFRRVPLKKLDSSKNIVLSLKLTDNKDSIKVSFNFDNIAGLGSSVSLDVSSVWGGMTGAAQEVKPKIMRLEDSDDLSDDDDFSDDGIDLNDIFERAASVKHNHPLPPPTVATTVTDNNINNNICDYDALATPEVSIDNTFTRTHVKQKDGYYKCNHKCKDKTKCRHLCCKEGIPGRTVSKGCNHICKDKSKCRHLCCRESLKIHSMGSSGTNYSNISSSNTSMKTQRTLNQVLTLSQSRSTNSTSVTANKELINNESNNNSTSIPTKSVNKNSSKDKKLTLKQFAYKSPEKSPDNRSVYMKSLLKKSDKKLKGTAKKLNNPSVFDTVSKAFEKKPTPQKRKKPLMDLFDSDFESDDGKEFSDALDEALSKSSRVKIVKKKKPRNDTVDSPVEPNPHEIPADLPPSKPAKVSNPLFVPESDASAEMSMSRLTNANEFKSALTKSEFNNPMKPSAMLADDDIATVDFSETKISDDFSVEATISAINDLENCVREFSTKSLEIADSNSKPPERQESNTSVEILSDDELEISYSVPDGDYDFPVNIDTPSTTTEMEHSRAGDFAKIDNDVNDKPTDDRLGDMLDFLGSDVELEF</sequence>
<evidence type="ECO:0000313" key="2">
    <source>
        <dbReference type="Proteomes" id="UP001165064"/>
    </source>
</evidence>
<reference evidence="1" key="1">
    <citation type="submission" date="2023-04" db="EMBL/GenBank/DDBJ databases">
        <title>Ambrosiozyma monospora NBRC 10751.</title>
        <authorList>
            <person name="Ichikawa N."/>
            <person name="Sato H."/>
            <person name="Tonouchi N."/>
        </authorList>
    </citation>
    <scope>NUCLEOTIDE SEQUENCE</scope>
    <source>
        <strain evidence="1">NBRC 10751</strain>
    </source>
</reference>
<evidence type="ECO:0000313" key="1">
    <source>
        <dbReference type="EMBL" id="GME72097.1"/>
    </source>
</evidence>
<comment type="caution">
    <text evidence="1">The sequence shown here is derived from an EMBL/GenBank/DDBJ whole genome shotgun (WGS) entry which is preliminary data.</text>
</comment>
<gene>
    <name evidence="1" type="ORF">Amon02_000084500</name>
</gene>